<name>A0ABN5SZD7_9FLAO</name>
<proteinExistence type="predicted"/>
<sequence>MKSFLFVFVLFLFGSFSAQNKIFLYELKFKPNPAKDSITTENFILDVKDGTSMFRTVKDRKSDSLYHVTRRPSFMTTSFKDFKSIYKNHATGEYRKYINNFTKLFSINVTENLRWQISNETKDIFDMKSQKATTNYGGRSWIAWFTSDIALQDGPYIFHGLPGLITEIYDTENNFHFTLTEIKNSEGQLYEKEKALPISWKQYEKLALDYFSDPTREINPKNAGSAFTVSRWVDEKGNEITPNFKEMNEMEQLSIRNNNNPIELNHKINYK</sequence>
<protein>
    <submittedName>
        <fullName evidence="1">GLPGLI family protein</fullName>
    </submittedName>
</protein>
<dbReference type="RefSeq" id="WP_124757460.1">
    <property type="nucleotide sequence ID" value="NZ_CBCRWA010000002.1"/>
</dbReference>
<evidence type="ECO:0000313" key="1">
    <source>
        <dbReference type="EMBL" id="AZI66906.1"/>
    </source>
</evidence>
<evidence type="ECO:0000313" key="2">
    <source>
        <dbReference type="Proteomes" id="UP000274483"/>
    </source>
</evidence>
<organism evidence="1 2">
    <name type="scientific">Kaistella daneshvariae</name>
    <dbReference type="NCBI Taxonomy" id="2487074"/>
    <lineage>
        <taxon>Bacteria</taxon>
        <taxon>Pseudomonadati</taxon>
        <taxon>Bacteroidota</taxon>
        <taxon>Flavobacteriia</taxon>
        <taxon>Flavobacteriales</taxon>
        <taxon>Weeksellaceae</taxon>
        <taxon>Chryseobacterium group</taxon>
        <taxon>Kaistella</taxon>
    </lineage>
</organism>
<reference evidence="1 2" key="1">
    <citation type="submission" date="2018-11" db="EMBL/GenBank/DDBJ databases">
        <title>Proposal to divide the Flavobacteriaceae and reorganize its genera based on Amino Acid Identity values calculated from whole genome sequences.</title>
        <authorList>
            <person name="Nicholson A.C."/>
            <person name="Gulvik C.A."/>
            <person name="Whitney A.M."/>
            <person name="Humrighouse B.W."/>
            <person name="Bell M."/>
            <person name="Holmes B."/>
            <person name="Steigerwalt A.G."/>
            <person name="Villarma A."/>
            <person name="Sheth M."/>
            <person name="Batra D."/>
            <person name="Pryor J."/>
            <person name="Bernardet J.-F."/>
            <person name="Hugo C."/>
            <person name="Kampfer P."/>
            <person name="Newman J.D."/>
            <person name="McQuiston J.R."/>
        </authorList>
    </citation>
    <scope>NUCLEOTIDE SEQUENCE [LARGE SCALE GENOMIC DNA]</scope>
    <source>
        <strain evidence="1 2">H3001</strain>
    </source>
</reference>
<accession>A0ABN5SZD7</accession>
<keyword evidence="2" id="KW-1185">Reference proteome</keyword>
<dbReference type="InterPro" id="IPR005901">
    <property type="entry name" value="GLPGLI"/>
</dbReference>
<dbReference type="EMBL" id="CP034158">
    <property type="protein sequence ID" value="AZI66906.1"/>
    <property type="molecule type" value="Genomic_DNA"/>
</dbReference>
<gene>
    <name evidence="1" type="ORF">EIB71_04090</name>
</gene>
<dbReference type="NCBIfam" id="TIGR01200">
    <property type="entry name" value="GLPGLI"/>
    <property type="match status" value="1"/>
</dbReference>
<dbReference type="Pfam" id="PF09697">
    <property type="entry name" value="Porph_ging"/>
    <property type="match status" value="1"/>
</dbReference>
<dbReference type="Proteomes" id="UP000274483">
    <property type="component" value="Chromosome"/>
</dbReference>